<dbReference type="RefSeq" id="WP_093524785.1">
    <property type="nucleotide sequence ID" value="NZ_FOIJ01000016.1"/>
</dbReference>
<gene>
    <name evidence="1" type="ORF">SAMN05443639_116101</name>
</gene>
<evidence type="ECO:0000313" key="1">
    <source>
        <dbReference type="EMBL" id="SEU31794.1"/>
    </source>
</evidence>
<accession>A0A1I0KZJ0</accession>
<dbReference type="AlphaFoldDB" id="A0A1I0KZJ0"/>
<proteinExistence type="predicted"/>
<evidence type="ECO:0000313" key="2">
    <source>
        <dbReference type="Proteomes" id="UP000199181"/>
    </source>
</evidence>
<keyword evidence="2" id="KW-1185">Reference proteome</keyword>
<dbReference type="EMBL" id="FOIJ01000016">
    <property type="protein sequence ID" value="SEU31794.1"/>
    <property type="molecule type" value="Genomic_DNA"/>
</dbReference>
<name>A0A1I0KZJ0_9BACT</name>
<sequence>MRISTRFYPLAGPLAVGLWLASAPALGEGRRRGEPASCQERCDDESQRCRDICQKYAGGGSDECLKSCEKEQKACSRNCKEAPRKKEAS</sequence>
<protein>
    <submittedName>
        <fullName evidence="1">Uncharacterized protein</fullName>
    </submittedName>
</protein>
<dbReference type="Proteomes" id="UP000199181">
    <property type="component" value="Unassembled WGS sequence"/>
</dbReference>
<organism evidence="1 2">
    <name type="scientific">Stigmatella erecta</name>
    <dbReference type="NCBI Taxonomy" id="83460"/>
    <lineage>
        <taxon>Bacteria</taxon>
        <taxon>Pseudomonadati</taxon>
        <taxon>Myxococcota</taxon>
        <taxon>Myxococcia</taxon>
        <taxon>Myxococcales</taxon>
        <taxon>Cystobacterineae</taxon>
        <taxon>Archangiaceae</taxon>
        <taxon>Stigmatella</taxon>
    </lineage>
</organism>
<reference evidence="2" key="1">
    <citation type="submission" date="2016-10" db="EMBL/GenBank/DDBJ databases">
        <authorList>
            <person name="Varghese N."/>
            <person name="Submissions S."/>
        </authorList>
    </citation>
    <scope>NUCLEOTIDE SEQUENCE [LARGE SCALE GENOMIC DNA]</scope>
    <source>
        <strain evidence="2">DSM 16858</strain>
    </source>
</reference>